<sequence>MWDYIKANGLQDQNNKRMINADGKLKEIFGGKDQVSMFELPKLISVHVK</sequence>
<feature type="domain" description="DM2" evidence="1">
    <location>
        <begin position="1"/>
        <end position="49"/>
    </location>
</feature>
<accession>A0A512RQC7</accession>
<proteinExistence type="predicted"/>
<dbReference type="PROSITE" id="PS51925">
    <property type="entry name" value="SWIB_MDM2"/>
    <property type="match status" value="1"/>
</dbReference>
<dbReference type="SMART" id="SM00151">
    <property type="entry name" value="SWIB"/>
    <property type="match status" value="1"/>
</dbReference>
<dbReference type="AlphaFoldDB" id="A0A512RQC7"/>
<organism evidence="2 3">
    <name type="scientific">Chitinophaga cymbidii</name>
    <dbReference type="NCBI Taxonomy" id="1096750"/>
    <lineage>
        <taxon>Bacteria</taxon>
        <taxon>Pseudomonadati</taxon>
        <taxon>Bacteroidota</taxon>
        <taxon>Chitinophagia</taxon>
        <taxon>Chitinophagales</taxon>
        <taxon>Chitinophagaceae</taxon>
        <taxon>Chitinophaga</taxon>
    </lineage>
</organism>
<dbReference type="SUPFAM" id="SSF47592">
    <property type="entry name" value="SWIB/MDM2 domain"/>
    <property type="match status" value="1"/>
</dbReference>
<evidence type="ECO:0000259" key="1">
    <source>
        <dbReference type="PROSITE" id="PS51925"/>
    </source>
</evidence>
<dbReference type="CDD" id="cd10567">
    <property type="entry name" value="SWIB-MDM2_like"/>
    <property type="match status" value="1"/>
</dbReference>
<keyword evidence="3" id="KW-1185">Reference proteome</keyword>
<dbReference type="InterPro" id="IPR003121">
    <property type="entry name" value="SWIB_MDM2_domain"/>
</dbReference>
<dbReference type="Proteomes" id="UP000321436">
    <property type="component" value="Unassembled WGS sequence"/>
</dbReference>
<dbReference type="EMBL" id="BKAU01000005">
    <property type="protein sequence ID" value="GEP97900.1"/>
    <property type="molecule type" value="Genomic_DNA"/>
</dbReference>
<dbReference type="Pfam" id="PF02201">
    <property type="entry name" value="SWIB"/>
    <property type="match status" value="1"/>
</dbReference>
<dbReference type="InterPro" id="IPR019835">
    <property type="entry name" value="SWIB_domain"/>
</dbReference>
<reference evidence="2 3" key="1">
    <citation type="submission" date="2019-07" db="EMBL/GenBank/DDBJ databases">
        <title>Whole genome shotgun sequence of Chitinophaga cymbidii NBRC 109752.</title>
        <authorList>
            <person name="Hosoyama A."/>
            <person name="Uohara A."/>
            <person name="Ohji S."/>
            <person name="Ichikawa N."/>
        </authorList>
    </citation>
    <scope>NUCLEOTIDE SEQUENCE [LARGE SCALE GENOMIC DNA]</scope>
    <source>
        <strain evidence="2 3">NBRC 109752</strain>
    </source>
</reference>
<name>A0A512RQC7_9BACT</name>
<dbReference type="InterPro" id="IPR036885">
    <property type="entry name" value="SWIB_MDM2_dom_sf"/>
</dbReference>
<dbReference type="PANTHER" id="PTHR13844">
    <property type="entry name" value="SWI/SNF-RELATED MATRIX-ASSOCIATED ACTIN-DEPENDENT REGULATOR OF CHROMATIN SUBFAMILY D"/>
    <property type="match status" value="1"/>
</dbReference>
<protein>
    <recommendedName>
        <fullName evidence="1">DM2 domain-containing protein</fullName>
    </recommendedName>
</protein>
<dbReference type="Gene3D" id="1.10.245.10">
    <property type="entry name" value="SWIB/MDM2 domain"/>
    <property type="match status" value="1"/>
</dbReference>
<comment type="caution">
    <text evidence="2">The sequence shown here is derived from an EMBL/GenBank/DDBJ whole genome shotgun (WGS) entry which is preliminary data.</text>
</comment>
<gene>
    <name evidence="2" type="ORF">CCY01nite_41600</name>
</gene>
<evidence type="ECO:0000313" key="2">
    <source>
        <dbReference type="EMBL" id="GEP97900.1"/>
    </source>
</evidence>
<evidence type="ECO:0000313" key="3">
    <source>
        <dbReference type="Proteomes" id="UP000321436"/>
    </source>
</evidence>